<gene>
    <name evidence="2" type="ORF">STAS_03136</name>
</gene>
<reference evidence="3" key="1">
    <citation type="journal article" date="2019" name="Curr. Biol.">
        <title>Genome Sequence of Striga asiatica Provides Insight into the Evolution of Plant Parasitism.</title>
        <authorList>
            <person name="Yoshida S."/>
            <person name="Kim S."/>
            <person name="Wafula E.K."/>
            <person name="Tanskanen J."/>
            <person name="Kim Y.M."/>
            <person name="Honaas L."/>
            <person name="Yang Z."/>
            <person name="Spallek T."/>
            <person name="Conn C.E."/>
            <person name="Ichihashi Y."/>
            <person name="Cheong K."/>
            <person name="Cui S."/>
            <person name="Der J.P."/>
            <person name="Gundlach H."/>
            <person name="Jiao Y."/>
            <person name="Hori C."/>
            <person name="Ishida J.K."/>
            <person name="Kasahara H."/>
            <person name="Kiba T."/>
            <person name="Kim M.S."/>
            <person name="Koo N."/>
            <person name="Laohavisit A."/>
            <person name="Lee Y.H."/>
            <person name="Lumba S."/>
            <person name="McCourt P."/>
            <person name="Mortimer J.C."/>
            <person name="Mutuku J.M."/>
            <person name="Nomura T."/>
            <person name="Sasaki-Sekimoto Y."/>
            <person name="Seto Y."/>
            <person name="Wang Y."/>
            <person name="Wakatake T."/>
            <person name="Sakakibara H."/>
            <person name="Demura T."/>
            <person name="Yamaguchi S."/>
            <person name="Yoneyama K."/>
            <person name="Manabe R.I."/>
            <person name="Nelson D.C."/>
            <person name="Schulman A.H."/>
            <person name="Timko M.P."/>
            <person name="dePamphilis C.W."/>
            <person name="Choi D."/>
            <person name="Shirasu K."/>
        </authorList>
    </citation>
    <scope>NUCLEOTIDE SEQUENCE [LARGE SCALE GENOMIC DNA]</scope>
    <source>
        <strain evidence="3">cv. UVA1</strain>
    </source>
</reference>
<name>A0A5A7P4L4_STRAF</name>
<proteinExistence type="predicted"/>
<evidence type="ECO:0000313" key="2">
    <source>
        <dbReference type="EMBL" id="GER27428.1"/>
    </source>
</evidence>
<dbReference type="AlphaFoldDB" id="A0A5A7P4L4"/>
<sequence length="119" mass="13950">MHSYFGKRARPQSIACMCEDKFENSTGKFTVAASYHKLSAERLRKMDIASSSNNPSRLKLARRRTWGFKIKRKIRHFIWKGLNNILSVLVNLYARGSNLEQRCQFYGEMEETQETCFFS</sequence>
<comment type="caution">
    <text evidence="2">The sequence shown here is derived from an EMBL/GenBank/DDBJ whole genome shotgun (WGS) entry which is preliminary data.</text>
</comment>
<evidence type="ECO:0000259" key="1">
    <source>
        <dbReference type="Pfam" id="PF13966"/>
    </source>
</evidence>
<organism evidence="2 3">
    <name type="scientific">Striga asiatica</name>
    <name type="common">Asiatic witchweed</name>
    <name type="synonym">Buchnera asiatica</name>
    <dbReference type="NCBI Taxonomy" id="4170"/>
    <lineage>
        <taxon>Eukaryota</taxon>
        <taxon>Viridiplantae</taxon>
        <taxon>Streptophyta</taxon>
        <taxon>Embryophyta</taxon>
        <taxon>Tracheophyta</taxon>
        <taxon>Spermatophyta</taxon>
        <taxon>Magnoliopsida</taxon>
        <taxon>eudicotyledons</taxon>
        <taxon>Gunneridae</taxon>
        <taxon>Pentapetalae</taxon>
        <taxon>asterids</taxon>
        <taxon>lamiids</taxon>
        <taxon>Lamiales</taxon>
        <taxon>Orobanchaceae</taxon>
        <taxon>Buchnereae</taxon>
        <taxon>Striga</taxon>
    </lineage>
</organism>
<protein>
    <submittedName>
        <fullName evidence="2">Ribonuclease H-like superfamily protein</fullName>
    </submittedName>
</protein>
<accession>A0A5A7P4L4</accession>
<dbReference type="OrthoDB" id="1436790at2759"/>
<dbReference type="Pfam" id="PF13966">
    <property type="entry name" value="zf-RVT"/>
    <property type="match status" value="1"/>
</dbReference>
<dbReference type="InterPro" id="IPR026960">
    <property type="entry name" value="RVT-Znf"/>
</dbReference>
<dbReference type="Proteomes" id="UP000325081">
    <property type="component" value="Unassembled WGS sequence"/>
</dbReference>
<keyword evidence="3" id="KW-1185">Reference proteome</keyword>
<evidence type="ECO:0000313" key="3">
    <source>
        <dbReference type="Proteomes" id="UP000325081"/>
    </source>
</evidence>
<feature type="domain" description="Reverse transcriptase zinc-binding" evidence="1">
    <location>
        <begin position="62"/>
        <end position="118"/>
    </location>
</feature>
<dbReference type="EMBL" id="BKCP01001891">
    <property type="protein sequence ID" value="GER27428.1"/>
    <property type="molecule type" value="Genomic_DNA"/>
</dbReference>